<organism evidence="1 2">
    <name type="scientific">Candidatus Woesebacteria bacterium RIFCSPHIGHO2_12_FULL_41_24</name>
    <dbReference type="NCBI Taxonomy" id="1802510"/>
    <lineage>
        <taxon>Bacteria</taxon>
        <taxon>Candidatus Woeseibacteriota</taxon>
    </lineage>
</organism>
<gene>
    <name evidence="1" type="ORF">A3E44_03505</name>
</gene>
<dbReference type="AlphaFoldDB" id="A0A1F8AUD0"/>
<protein>
    <submittedName>
        <fullName evidence="1">Uncharacterized protein</fullName>
    </submittedName>
</protein>
<sequence length="154" mass="17236">MHTDQQANSPDVIKDIHLKVVRAVKDAALKEIAEEDRPRNRTIGPALDAFRRFHVSDLTLGHQLTRLAREAEAASKPLISDTRDEEMAYRQAVREEVYPQLDDKLKAALAKEAQKDKERMTQATMSGGFAFGIESLPDRLLSNLLLVVSESLKG</sequence>
<proteinExistence type="predicted"/>
<evidence type="ECO:0000313" key="2">
    <source>
        <dbReference type="Proteomes" id="UP000178603"/>
    </source>
</evidence>
<comment type="caution">
    <text evidence="1">The sequence shown here is derived from an EMBL/GenBank/DDBJ whole genome shotgun (WGS) entry which is preliminary data.</text>
</comment>
<accession>A0A1F8AUD0</accession>
<dbReference type="Proteomes" id="UP000178603">
    <property type="component" value="Unassembled WGS sequence"/>
</dbReference>
<evidence type="ECO:0000313" key="1">
    <source>
        <dbReference type="EMBL" id="OGM55321.1"/>
    </source>
</evidence>
<reference evidence="1 2" key="1">
    <citation type="journal article" date="2016" name="Nat. Commun.">
        <title>Thousands of microbial genomes shed light on interconnected biogeochemical processes in an aquifer system.</title>
        <authorList>
            <person name="Anantharaman K."/>
            <person name="Brown C.T."/>
            <person name="Hug L.A."/>
            <person name="Sharon I."/>
            <person name="Castelle C.J."/>
            <person name="Probst A.J."/>
            <person name="Thomas B.C."/>
            <person name="Singh A."/>
            <person name="Wilkins M.J."/>
            <person name="Karaoz U."/>
            <person name="Brodie E.L."/>
            <person name="Williams K.H."/>
            <person name="Hubbard S.S."/>
            <person name="Banfield J.F."/>
        </authorList>
    </citation>
    <scope>NUCLEOTIDE SEQUENCE [LARGE SCALE GENOMIC DNA]</scope>
</reference>
<name>A0A1F8AUD0_9BACT</name>
<dbReference type="EMBL" id="MGGW01000004">
    <property type="protein sequence ID" value="OGM55321.1"/>
    <property type="molecule type" value="Genomic_DNA"/>
</dbReference>